<dbReference type="InterPro" id="IPR005532">
    <property type="entry name" value="SUMF_dom"/>
</dbReference>
<dbReference type="EMBL" id="JACHMN010000003">
    <property type="protein sequence ID" value="MBB5872899.1"/>
    <property type="molecule type" value="Genomic_DNA"/>
</dbReference>
<dbReference type="Gene3D" id="3.90.1580.10">
    <property type="entry name" value="paralog of FGE (formylglycine-generating enzyme)"/>
    <property type="match status" value="1"/>
</dbReference>
<dbReference type="InterPro" id="IPR051043">
    <property type="entry name" value="Sulfatase_Mod_Factor_Kinase"/>
</dbReference>
<sequence length="290" mass="30810">MTHRPCCATASGTAAPGTTPVAVINRPAAAPHQPSPAAGLISLPGGAFRMGAEDGFPADGEGPIRTVTVRPFAIAATTVTNAQFAAFVTATGYRTESERFGYSFVYEGFLSAELAESAPRVHGTPWWCAVEGATWRHPRGPGTEAAADHPVVHVTWHDATAYCGWSGTRLPTEAEWEYAARGGLDQRRYPWGDDLTPGGDAACNIWQTGLGGTAPAQSFAPNGFGLFNTAGNVWEWCADWFGADQHARSMRGGSHMCHDSYCNRYRVAARSSNTPDSSSGNIGFRVAQTQ</sequence>
<dbReference type="Proteomes" id="UP000587527">
    <property type="component" value="Unassembled WGS sequence"/>
</dbReference>
<gene>
    <name evidence="3" type="ORF">F4553_006333</name>
</gene>
<dbReference type="PANTHER" id="PTHR23150">
    <property type="entry name" value="SULFATASE MODIFYING FACTOR 1, 2"/>
    <property type="match status" value="1"/>
</dbReference>
<evidence type="ECO:0000256" key="1">
    <source>
        <dbReference type="SAM" id="MobiDB-lite"/>
    </source>
</evidence>
<dbReference type="AlphaFoldDB" id="A0A841C0M5"/>
<evidence type="ECO:0000313" key="4">
    <source>
        <dbReference type="Proteomes" id="UP000587527"/>
    </source>
</evidence>
<organism evidence="3 4">
    <name type="scientific">Allocatelliglobosispora scoriae</name>
    <dbReference type="NCBI Taxonomy" id="643052"/>
    <lineage>
        <taxon>Bacteria</taxon>
        <taxon>Bacillati</taxon>
        <taxon>Actinomycetota</taxon>
        <taxon>Actinomycetes</taxon>
        <taxon>Micromonosporales</taxon>
        <taxon>Micromonosporaceae</taxon>
        <taxon>Allocatelliglobosispora</taxon>
    </lineage>
</organism>
<dbReference type="RefSeq" id="WP_184843220.1">
    <property type="nucleotide sequence ID" value="NZ_JACHMN010000003.1"/>
</dbReference>
<dbReference type="PANTHER" id="PTHR23150:SF19">
    <property type="entry name" value="FORMYLGLYCINE-GENERATING ENZYME"/>
    <property type="match status" value="1"/>
</dbReference>
<reference evidence="3 4" key="1">
    <citation type="submission" date="2020-08" db="EMBL/GenBank/DDBJ databases">
        <title>Sequencing the genomes of 1000 actinobacteria strains.</title>
        <authorList>
            <person name="Klenk H.-P."/>
        </authorList>
    </citation>
    <scope>NUCLEOTIDE SEQUENCE [LARGE SCALE GENOMIC DNA]</scope>
    <source>
        <strain evidence="3 4">DSM 45362</strain>
    </source>
</reference>
<dbReference type="InterPro" id="IPR016187">
    <property type="entry name" value="CTDL_fold"/>
</dbReference>
<keyword evidence="4" id="KW-1185">Reference proteome</keyword>
<comment type="caution">
    <text evidence="3">The sequence shown here is derived from an EMBL/GenBank/DDBJ whole genome shotgun (WGS) entry which is preliminary data.</text>
</comment>
<accession>A0A841C0M5</accession>
<dbReference type="GO" id="GO:0120147">
    <property type="term" value="F:formylglycine-generating oxidase activity"/>
    <property type="evidence" value="ECO:0007669"/>
    <property type="project" value="TreeGrafter"/>
</dbReference>
<feature type="domain" description="Sulfatase-modifying factor enzyme-like" evidence="2">
    <location>
        <begin position="38"/>
        <end position="287"/>
    </location>
</feature>
<feature type="region of interest" description="Disordered" evidence="1">
    <location>
        <begin position="271"/>
        <end position="290"/>
    </location>
</feature>
<proteinExistence type="predicted"/>
<protein>
    <submittedName>
        <fullName evidence="3">Formylglycine-generating enzyme required for sulfatase activity</fullName>
    </submittedName>
</protein>
<name>A0A841C0M5_9ACTN</name>
<dbReference type="SUPFAM" id="SSF56436">
    <property type="entry name" value="C-type lectin-like"/>
    <property type="match status" value="1"/>
</dbReference>
<dbReference type="InterPro" id="IPR042095">
    <property type="entry name" value="SUMF_sf"/>
</dbReference>
<evidence type="ECO:0000259" key="2">
    <source>
        <dbReference type="Pfam" id="PF03781"/>
    </source>
</evidence>
<evidence type="ECO:0000313" key="3">
    <source>
        <dbReference type="EMBL" id="MBB5872899.1"/>
    </source>
</evidence>
<dbReference type="Pfam" id="PF03781">
    <property type="entry name" value="FGE-sulfatase"/>
    <property type="match status" value="1"/>
</dbReference>